<reference evidence="6 7" key="1">
    <citation type="journal article" date="2018" name="Int. J. Food Microbiol.">
        <title>Growth of Carnobacterium spp. isolated from chilled vacuum-packaged meat under relevant acidic conditions.</title>
        <authorList>
            <person name="Zhang P."/>
            <person name="Badoni M."/>
            <person name="Ganzle M."/>
            <person name="Yang X."/>
        </authorList>
    </citation>
    <scope>NUCLEOTIDE SEQUENCE [LARGE SCALE GENOMIC DNA]</scope>
    <source>
        <strain evidence="6 7">B2</strain>
    </source>
</reference>
<evidence type="ECO:0000256" key="1">
    <source>
        <dbReference type="ARBA" id="ARBA00022491"/>
    </source>
</evidence>
<protein>
    <submittedName>
        <fullName evidence="6">GntR family transcriptional regulator</fullName>
    </submittedName>
</protein>
<keyword evidence="3" id="KW-0238">DNA-binding</keyword>
<organism evidence="6 7">
    <name type="scientific">Carnobacterium divergens</name>
    <name type="common">Lactobacillus divergens</name>
    <dbReference type="NCBI Taxonomy" id="2748"/>
    <lineage>
        <taxon>Bacteria</taxon>
        <taxon>Bacillati</taxon>
        <taxon>Bacillota</taxon>
        <taxon>Bacilli</taxon>
        <taxon>Lactobacillales</taxon>
        <taxon>Carnobacteriaceae</taxon>
        <taxon>Carnobacterium</taxon>
    </lineage>
</organism>
<gene>
    <name evidence="6" type="ORF">CKN69_03275</name>
</gene>
<dbReference type="InterPro" id="IPR011663">
    <property type="entry name" value="UTRA"/>
</dbReference>
<keyword evidence="4" id="KW-0804">Transcription</keyword>
<dbReference type="Proteomes" id="UP000297938">
    <property type="component" value="Unassembled WGS sequence"/>
</dbReference>
<name>A0A2R7ZR47_CARDV</name>
<keyword evidence="2" id="KW-0805">Transcription regulation</keyword>
<dbReference type="GO" id="GO:0003700">
    <property type="term" value="F:DNA-binding transcription factor activity"/>
    <property type="evidence" value="ECO:0007669"/>
    <property type="project" value="InterPro"/>
</dbReference>
<dbReference type="SMART" id="SM00345">
    <property type="entry name" value="HTH_GNTR"/>
    <property type="match status" value="1"/>
</dbReference>
<dbReference type="PRINTS" id="PR00035">
    <property type="entry name" value="HTHGNTR"/>
</dbReference>
<dbReference type="Pfam" id="PF00392">
    <property type="entry name" value="GntR"/>
    <property type="match status" value="1"/>
</dbReference>
<dbReference type="PANTHER" id="PTHR44846:SF4">
    <property type="entry name" value="HTH GNTR-TYPE DOMAIN-CONTAINING PROTEIN"/>
    <property type="match status" value="1"/>
</dbReference>
<accession>A0A2R7ZR47</accession>
<dbReference type="Gene3D" id="1.10.10.10">
    <property type="entry name" value="Winged helix-like DNA-binding domain superfamily/Winged helix DNA-binding domain"/>
    <property type="match status" value="1"/>
</dbReference>
<dbReference type="InterPro" id="IPR050679">
    <property type="entry name" value="Bact_HTH_transcr_reg"/>
</dbReference>
<dbReference type="PROSITE" id="PS50949">
    <property type="entry name" value="HTH_GNTR"/>
    <property type="match status" value="1"/>
</dbReference>
<dbReference type="AlphaFoldDB" id="A0A2R7ZR47"/>
<dbReference type="SUPFAM" id="SSF46785">
    <property type="entry name" value="Winged helix' DNA-binding domain"/>
    <property type="match status" value="1"/>
</dbReference>
<dbReference type="InterPro" id="IPR028978">
    <property type="entry name" value="Chorismate_lyase_/UTRA_dom_sf"/>
</dbReference>
<dbReference type="PANTHER" id="PTHR44846">
    <property type="entry name" value="MANNOSYL-D-GLYCERATE TRANSPORT/METABOLISM SYSTEM REPRESSOR MNGR-RELATED"/>
    <property type="match status" value="1"/>
</dbReference>
<evidence type="ECO:0000256" key="2">
    <source>
        <dbReference type="ARBA" id="ARBA00023015"/>
    </source>
</evidence>
<dbReference type="Pfam" id="PF07702">
    <property type="entry name" value="UTRA"/>
    <property type="match status" value="1"/>
</dbReference>
<sequence>MIKYKVIAEEIERRIRQKVYEVNTKLPTVDQLMIDFEASRNTIRKAIEILSLRGLVYQVQGSGIYIRKAEQEDCINIGNVKGISKDFLQKTIRSKLLDLTLIEADEELAKMMNCPIGTPIYRLKRQRFSDEKPLSIEYTYYNKEIIPYLNQEIAEKSIYSYIEDDLKLSIGFSDKFIHVSKLTADEAFLLDLPVGDPSLIVKETVYLANGLLFNISTVIYNYLEAHLFLQSEHY</sequence>
<dbReference type="SUPFAM" id="SSF64288">
    <property type="entry name" value="Chorismate lyase-like"/>
    <property type="match status" value="1"/>
</dbReference>
<evidence type="ECO:0000313" key="7">
    <source>
        <dbReference type="Proteomes" id="UP000297938"/>
    </source>
</evidence>
<proteinExistence type="predicted"/>
<dbReference type="InterPro" id="IPR036388">
    <property type="entry name" value="WH-like_DNA-bd_sf"/>
</dbReference>
<keyword evidence="1" id="KW-0678">Repressor</keyword>
<dbReference type="GO" id="GO:0003677">
    <property type="term" value="F:DNA binding"/>
    <property type="evidence" value="ECO:0007669"/>
    <property type="project" value="UniProtKB-KW"/>
</dbReference>
<dbReference type="CDD" id="cd07377">
    <property type="entry name" value="WHTH_GntR"/>
    <property type="match status" value="1"/>
</dbReference>
<dbReference type="RefSeq" id="WP_074402116.1">
    <property type="nucleotide sequence ID" value="NZ_CBCPJQ010000002.1"/>
</dbReference>
<dbReference type="STRING" id="2748.CDIV41_270024"/>
<dbReference type="Gene3D" id="3.40.1410.10">
    <property type="entry name" value="Chorismate lyase-like"/>
    <property type="match status" value="1"/>
</dbReference>
<dbReference type="InterPro" id="IPR036390">
    <property type="entry name" value="WH_DNA-bd_sf"/>
</dbReference>
<dbReference type="EMBL" id="NRPP01000007">
    <property type="protein sequence ID" value="TFJ28565.1"/>
    <property type="molecule type" value="Genomic_DNA"/>
</dbReference>
<evidence type="ECO:0000259" key="5">
    <source>
        <dbReference type="PROSITE" id="PS50949"/>
    </source>
</evidence>
<comment type="caution">
    <text evidence="6">The sequence shown here is derived from an EMBL/GenBank/DDBJ whole genome shotgun (WGS) entry which is preliminary data.</text>
</comment>
<evidence type="ECO:0000256" key="3">
    <source>
        <dbReference type="ARBA" id="ARBA00023125"/>
    </source>
</evidence>
<evidence type="ECO:0000256" key="4">
    <source>
        <dbReference type="ARBA" id="ARBA00023163"/>
    </source>
</evidence>
<feature type="domain" description="HTH gntR-type" evidence="5">
    <location>
        <begin position="1"/>
        <end position="69"/>
    </location>
</feature>
<evidence type="ECO:0000313" key="6">
    <source>
        <dbReference type="EMBL" id="TFJ28565.1"/>
    </source>
</evidence>
<dbReference type="InterPro" id="IPR000524">
    <property type="entry name" value="Tscrpt_reg_HTH_GntR"/>
</dbReference>
<dbReference type="SMART" id="SM00866">
    <property type="entry name" value="UTRA"/>
    <property type="match status" value="1"/>
</dbReference>
<dbReference type="GO" id="GO:0045892">
    <property type="term" value="P:negative regulation of DNA-templated transcription"/>
    <property type="evidence" value="ECO:0007669"/>
    <property type="project" value="TreeGrafter"/>
</dbReference>
<dbReference type="FunFam" id="3.40.1410.10:FF:000008">
    <property type="entry name" value="Transcriptional regulator, GntR family"/>
    <property type="match status" value="1"/>
</dbReference>